<feature type="compositionally biased region" description="Low complexity" evidence="1">
    <location>
        <begin position="50"/>
        <end position="63"/>
    </location>
</feature>
<organism evidence="2 3">
    <name type="scientific">Sesamum alatum</name>
    <dbReference type="NCBI Taxonomy" id="300844"/>
    <lineage>
        <taxon>Eukaryota</taxon>
        <taxon>Viridiplantae</taxon>
        <taxon>Streptophyta</taxon>
        <taxon>Embryophyta</taxon>
        <taxon>Tracheophyta</taxon>
        <taxon>Spermatophyta</taxon>
        <taxon>Magnoliopsida</taxon>
        <taxon>eudicotyledons</taxon>
        <taxon>Gunneridae</taxon>
        <taxon>Pentapetalae</taxon>
        <taxon>asterids</taxon>
        <taxon>lamiids</taxon>
        <taxon>Lamiales</taxon>
        <taxon>Pedaliaceae</taxon>
        <taxon>Sesamum</taxon>
    </lineage>
</organism>
<proteinExistence type="predicted"/>
<dbReference type="Proteomes" id="UP001293254">
    <property type="component" value="Unassembled WGS sequence"/>
</dbReference>
<protein>
    <submittedName>
        <fullName evidence="2">Uncharacterized protein</fullName>
    </submittedName>
</protein>
<feature type="region of interest" description="Disordered" evidence="1">
    <location>
        <begin position="37"/>
        <end position="107"/>
    </location>
</feature>
<evidence type="ECO:0000313" key="2">
    <source>
        <dbReference type="EMBL" id="KAK4419784.1"/>
    </source>
</evidence>
<evidence type="ECO:0000313" key="3">
    <source>
        <dbReference type="Proteomes" id="UP001293254"/>
    </source>
</evidence>
<reference evidence="2" key="1">
    <citation type="submission" date="2020-06" db="EMBL/GenBank/DDBJ databases">
        <authorList>
            <person name="Li T."/>
            <person name="Hu X."/>
            <person name="Zhang T."/>
            <person name="Song X."/>
            <person name="Zhang H."/>
            <person name="Dai N."/>
            <person name="Sheng W."/>
            <person name="Hou X."/>
            <person name="Wei L."/>
        </authorList>
    </citation>
    <scope>NUCLEOTIDE SEQUENCE</scope>
    <source>
        <strain evidence="2">3651</strain>
        <tissue evidence="2">Leaf</tissue>
    </source>
</reference>
<dbReference type="AlphaFoldDB" id="A0AAE1XXH1"/>
<feature type="compositionally biased region" description="Low complexity" evidence="1">
    <location>
        <begin position="94"/>
        <end position="104"/>
    </location>
</feature>
<accession>A0AAE1XXH1</accession>
<name>A0AAE1XXH1_9LAMI</name>
<comment type="caution">
    <text evidence="2">The sequence shown here is derived from an EMBL/GenBank/DDBJ whole genome shotgun (WGS) entry which is preliminary data.</text>
</comment>
<evidence type="ECO:0000256" key="1">
    <source>
        <dbReference type="SAM" id="MobiDB-lite"/>
    </source>
</evidence>
<dbReference type="EMBL" id="JACGWO010000009">
    <property type="protein sequence ID" value="KAK4419784.1"/>
    <property type="molecule type" value="Genomic_DNA"/>
</dbReference>
<reference evidence="2" key="2">
    <citation type="journal article" date="2024" name="Plant">
        <title>Genomic evolution and insights into agronomic trait innovations of Sesamum species.</title>
        <authorList>
            <person name="Miao H."/>
            <person name="Wang L."/>
            <person name="Qu L."/>
            <person name="Liu H."/>
            <person name="Sun Y."/>
            <person name="Le M."/>
            <person name="Wang Q."/>
            <person name="Wei S."/>
            <person name="Zheng Y."/>
            <person name="Lin W."/>
            <person name="Duan Y."/>
            <person name="Cao H."/>
            <person name="Xiong S."/>
            <person name="Wang X."/>
            <person name="Wei L."/>
            <person name="Li C."/>
            <person name="Ma Q."/>
            <person name="Ju M."/>
            <person name="Zhao R."/>
            <person name="Li G."/>
            <person name="Mu C."/>
            <person name="Tian Q."/>
            <person name="Mei H."/>
            <person name="Zhang T."/>
            <person name="Gao T."/>
            <person name="Zhang H."/>
        </authorList>
    </citation>
    <scope>NUCLEOTIDE SEQUENCE</scope>
    <source>
        <strain evidence="2">3651</strain>
    </source>
</reference>
<keyword evidence="3" id="KW-1185">Reference proteome</keyword>
<sequence>MSTLLTQNQCAENVNTVNWPPTPPNDSDCKYRVRTTAEWDQNTSREQQRSRTSATARRTGASANHATGTRRAAFLEERRNPSPISSATHPRNPSPISGGASSSPLVRPPIDVLERHRRGAALVRRAMADVHDAAIREAVLFVGDTAIGRRWCLFATAAVHERCSNPIHPPFVLCICDYPITTVRRCGWPLTTKPFESPLAPITAA</sequence>
<gene>
    <name evidence="2" type="ORF">Salat_2391300</name>
</gene>
<feature type="compositionally biased region" description="Polar residues" evidence="1">
    <location>
        <begin position="82"/>
        <end position="91"/>
    </location>
</feature>